<evidence type="ECO:0000313" key="2">
    <source>
        <dbReference type="Proteomes" id="UP000095743"/>
    </source>
</evidence>
<reference evidence="1 2" key="1">
    <citation type="submission" date="2016-09" db="EMBL/GenBank/DDBJ databases">
        <title>Genomic analysis reveals versatility of anaerobic energy metabolism of Geosporobacter ferrireducens IRF9 of phylum Firmicutes.</title>
        <authorList>
            <person name="Kim S.-J."/>
        </authorList>
    </citation>
    <scope>NUCLEOTIDE SEQUENCE [LARGE SCALE GENOMIC DNA]</scope>
    <source>
        <strain evidence="1 2">IRF9</strain>
    </source>
</reference>
<protein>
    <submittedName>
        <fullName evidence="1">Uncharacterized protein</fullName>
    </submittedName>
</protein>
<dbReference type="EMBL" id="CP017269">
    <property type="protein sequence ID" value="AOT71242.1"/>
    <property type="molecule type" value="Genomic_DNA"/>
</dbReference>
<gene>
    <name evidence="1" type="ORF">Gferi_17790</name>
</gene>
<name>A0A1D8GK57_9FIRM</name>
<evidence type="ECO:0000313" key="1">
    <source>
        <dbReference type="EMBL" id="AOT71242.1"/>
    </source>
</evidence>
<organism evidence="1 2">
    <name type="scientific">Geosporobacter ferrireducens</name>
    <dbReference type="NCBI Taxonomy" id="1424294"/>
    <lineage>
        <taxon>Bacteria</taxon>
        <taxon>Bacillati</taxon>
        <taxon>Bacillota</taxon>
        <taxon>Clostridia</taxon>
        <taxon>Peptostreptococcales</taxon>
        <taxon>Thermotaleaceae</taxon>
        <taxon>Geosporobacter</taxon>
    </lineage>
</organism>
<dbReference type="Proteomes" id="UP000095743">
    <property type="component" value="Chromosome"/>
</dbReference>
<accession>A0A1D8GK57</accession>
<sequence length="74" mass="8696">MKKHLYKITHNTSFENFIDAFNDCIRYSKTIILQKDNEKALVEIPPSGDRSMTKTHLSICKDKFQSRGFNIEKM</sequence>
<proteinExistence type="predicted"/>
<dbReference type="KEGG" id="gfe:Gferi_17790"/>
<keyword evidence="2" id="KW-1185">Reference proteome</keyword>
<dbReference type="STRING" id="1424294.Gferi_17790"/>
<dbReference type="AlphaFoldDB" id="A0A1D8GK57"/>